<sequence length="76" mass="8999">MSNFKNPNELKTPDYVRRAIKKREENIVNKLINFHKEKDAALIKAINQEARGNFAPLARKLLREHYQLPAENRNDR</sequence>
<accession>A0A160GHG0</accession>
<reference evidence="2 4" key="2">
    <citation type="submission" date="2018-06" db="EMBL/GenBank/DDBJ databases">
        <authorList>
            <consortium name="Pathogen Informatics"/>
            <person name="Doyle S."/>
        </authorList>
    </citation>
    <scope>NUCLEOTIDE SEQUENCE [LARGE SCALE GENOMIC DNA]</scope>
    <source>
        <strain evidence="2 4">NCTC11227</strain>
    </source>
</reference>
<evidence type="ECO:0000313" key="1">
    <source>
        <dbReference type="EMBL" id="ANB92313.1"/>
    </source>
</evidence>
<keyword evidence="3" id="KW-1185">Reference proteome</keyword>
<protein>
    <submittedName>
        <fullName evidence="2">Uncharacterized protein</fullName>
    </submittedName>
</protein>
<dbReference type="KEGG" id="moi:MOVS_10420"/>
<name>A0A160GHG0_9GAMM</name>
<evidence type="ECO:0000313" key="3">
    <source>
        <dbReference type="Proteomes" id="UP000076765"/>
    </source>
</evidence>
<dbReference type="AlphaFoldDB" id="A0A160GHG0"/>
<dbReference type="EMBL" id="CP011158">
    <property type="protein sequence ID" value="ANB92313.1"/>
    <property type="molecule type" value="Genomic_DNA"/>
</dbReference>
<dbReference type="RefSeq" id="WP_063514858.1">
    <property type="nucleotide sequence ID" value="NZ_CP011158.1"/>
</dbReference>
<evidence type="ECO:0000313" key="4">
    <source>
        <dbReference type="Proteomes" id="UP000255102"/>
    </source>
</evidence>
<dbReference type="Proteomes" id="UP000255102">
    <property type="component" value="Unassembled WGS sequence"/>
</dbReference>
<organism evidence="2 4">
    <name type="scientific">Moraxella ovis</name>
    <dbReference type="NCBI Taxonomy" id="29433"/>
    <lineage>
        <taxon>Bacteria</taxon>
        <taxon>Pseudomonadati</taxon>
        <taxon>Pseudomonadota</taxon>
        <taxon>Gammaproteobacteria</taxon>
        <taxon>Moraxellales</taxon>
        <taxon>Moraxellaceae</taxon>
        <taxon>Moraxella</taxon>
    </lineage>
</organism>
<gene>
    <name evidence="1" type="ORF">MOVS_10420</name>
    <name evidence="2" type="ORF">NCTC11227_02173</name>
</gene>
<dbReference type="EMBL" id="UGPW01000001">
    <property type="protein sequence ID" value="STY88144.1"/>
    <property type="molecule type" value="Genomic_DNA"/>
</dbReference>
<proteinExistence type="predicted"/>
<reference evidence="1 3" key="1">
    <citation type="submission" date="2015-04" db="EMBL/GenBank/DDBJ databases">
        <authorList>
            <person name="Calcutt M.J."/>
            <person name="Foecking M.F."/>
        </authorList>
    </citation>
    <scope>NUCLEOTIDE SEQUENCE [LARGE SCALE GENOMIC DNA]</scope>
    <source>
        <strain evidence="1 3">199/55</strain>
    </source>
</reference>
<dbReference type="Proteomes" id="UP000076765">
    <property type="component" value="Chromosome"/>
</dbReference>
<evidence type="ECO:0000313" key="2">
    <source>
        <dbReference type="EMBL" id="STY88144.1"/>
    </source>
</evidence>